<evidence type="ECO:0000313" key="3">
    <source>
        <dbReference type="EMBL" id="PHJ16134.1"/>
    </source>
</evidence>
<dbReference type="GeneID" id="94433370"/>
<name>A0A2C6KIB2_9APIC</name>
<evidence type="ECO:0000256" key="2">
    <source>
        <dbReference type="SAM" id="Phobius"/>
    </source>
</evidence>
<evidence type="ECO:0000256" key="1">
    <source>
        <dbReference type="SAM" id="MobiDB-lite"/>
    </source>
</evidence>
<organism evidence="3 4">
    <name type="scientific">Cystoisospora suis</name>
    <dbReference type="NCBI Taxonomy" id="483139"/>
    <lineage>
        <taxon>Eukaryota</taxon>
        <taxon>Sar</taxon>
        <taxon>Alveolata</taxon>
        <taxon>Apicomplexa</taxon>
        <taxon>Conoidasida</taxon>
        <taxon>Coccidia</taxon>
        <taxon>Eucoccidiorida</taxon>
        <taxon>Eimeriorina</taxon>
        <taxon>Sarcocystidae</taxon>
        <taxon>Cystoisospora</taxon>
    </lineage>
</organism>
<keyword evidence="2" id="KW-0812">Transmembrane</keyword>
<dbReference type="AlphaFoldDB" id="A0A2C6KIB2"/>
<reference evidence="3 4" key="1">
    <citation type="journal article" date="2017" name="Int. J. Parasitol.">
        <title>The genome of the protozoan parasite Cystoisospora suis and a reverse vaccinology approach to identify vaccine candidates.</title>
        <authorList>
            <person name="Palmieri N."/>
            <person name="Shrestha A."/>
            <person name="Ruttkowski B."/>
            <person name="Beck T."/>
            <person name="Vogl C."/>
            <person name="Tomley F."/>
            <person name="Blake D.P."/>
            <person name="Joachim A."/>
        </authorList>
    </citation>
    <scope>NUCLEOTIDE SEQUENCE [LARGE SCALE GENOMIC DNA]</scope>
    <source>
        <strain evidence="3 4">Wien I</strain>
    </source>
</reference>
<accession>A0A2C6KIB2</accession>
<feature type="compositionally biased region" description="Basic and acidic residues" evidence="1">
    <location>
        <begin position="1"/>
        <end position="12"/>
    </location>
</feature>
<dbReference type="Proteomes" id="UP000221165">
    <property type="component" value="Unassembled WGS sequence"/>
</dbReference>
<keyword evidence="2" id="KW-1133">Transmembrane helix</keyword>
<comment type="caution">
    <text evidence="3">The sequence shown here is derived from an EMBL/GenBank/DDBJ whole genome shotgun (WGS) entry which is preliminary data.</text>
</comment>
<feature type="transmembrane region" description="Helical" evidence="2">
    <location>
        <begin position="269"/>
        <end position="289"/>
    </location>
</feature>
<keyword evidence="4" id="KW-1185">Reference proteome</keyword>
<protein>
    <recommendedName>
        <fullName evidence="5">Transmembrane protein</fullName>
    </recommendedName>
</protein>
<evidence type="ECO:0008006" key="5">
    <source>
        <dbReference type="Google" id="ProtNLM"/>
    </source>
</evidence>
<feature type="region of interest" description="Disordered" evidence="1">
    <location>
        <begin position="1"/>
        <end position="39"/>
    </location>
</feature>
<keyword evidence="2" id="KW-0472">Membrane</keyword>
<dbReference type="VEuPathDB" id="ToxoDB:CSUI_010052"/>
<sequence length="299" mass="32611">MALNKELEHEPSRQGAEGGLPHLSMRPPEKSILTEHETTTRRHTALVEELFGELQDAFTAVEVAVGAYMSLPEAKRQAALPQLIETFAYEQLTSVYDVSAATNTVQTGDPPSSDASEQLATALQDWKELLQRKLHRTSKDGAYEEDSSNASLDAVAEGFDHMAVALSRALQEAMEKAPQQGARLKRLTSQLLPAAMESTMMCVMVLQKHISAFAVTLLLRLRRFVRLVKDFGSALMSTVSGVKAETSEHLQKRSRSSVRKPKGLLDKKTVFSFLIGFVAAVASLAAIVPRVGPATVVVL</sequence>
<dbReference type="RefSeq" id="XP_067917864.1">
    <property type="nucleotide sequence ID" value="XM_068070159.1"/>
</dbReference>
<gene>
    <name evidence="3" type="ORF">CSUI_010052</name>
</gene>
<proteinExistence type="predicted"/>
<dbReference type="EMBL" id="MIGC01006590">
    <property type="protein sequence ID" value="PHJ16134.1"/>
    <property type="molecule type" value="Genomic_DNA"/>
</dbReference>
<feature type="compositionally biased region" description="Basic and acidic residues" evidence="1">
    <location>
        <begin position="27"/>
        <end position="39"/>
    </location>
</feature>
<evidence type="ECO:0000313" key="4">
    <source>
        <dbReference type="Proteomes" id="UP000221165"/>
    </source>
</evidence>